<dbReference type="SUPFAM" id="SSF57701">
    <property type="entry name" value="Zn2/Cys6 DNA-binding domain"/>
    <property type="match status" value="1"/>
</dbReference>
<dbReference type="Gene3D" id="4.10.240.10">
    <property type="entry name" value="Zn(2)-C6 fungal-type DNA-binding domain"/>
    <property type="match status" value="1"/>
</dbReference>
<dbReference type="STRING" id="50990.A0A4Y7PTE3"/>
<keyword evidence="5" id="KW-0539">Nucleus</keyword>
<evidence type="ECO:0000256" key="1">
    <source>
        <dbReference type="ARBA" id="ARBA00004123"/>
    </source>
</evidence>
<dbReference type="GO" id="GO:0008270">
    <property type="term" value="F:zinc ion binding"/>
    <property type="evidence" value="ECO:0007669"/>
    <property type="project" value="InterPro"/>
</dbReference>
<name>A0A4Y7PTE3_9AGAM</name>
<evidence type="ECO:0000256" key="3">
    <source>
        <dbReference type="ARBA" id="ARBA00023015"/>
    </source>
</evidence>
<dbReference type="VEuPathDB" id="FungiDB:BD410DRAFT_491282"/>
<reference evidence="7 8" key="1">
    <citation type="submission" date="2018-06" db="EMBL/GenBank/DDBJ databases">
        <title>A transcriptomic atlas of mushroom development highlights an independent origin of complex multicellularity.</title>
        <authorList>
            <consortium name="DOE Joint Genome Institute"/>
            <person name="Krizsan K."/>
            <person name="Almasi E."/>
            <person name="Merenyi Z."/>
            <person name="Sahu N."/>
            <person name="Viragh M."/>
            <person name="Koszo T."/>
            <person name="Mondo S."/>
            <person name="Kiss B."/>
            <person name="Balint B."/>
            <person name="Kues U."/>
            <person name="Barry K."/>
            <person name="Hegedus J.C."/>
            <person name="Henrissat B."/>
            <person name="Johnson J."/>
            <person name="Lipzen A."/>
            <person name="Ohm R."/>
            <person name="Nagy I."/>
            <person name="Pangilinan J."/>
            <person name="Yan J."/>
            <person name="Xiong Y."/>
            <person name="Grigoriev I.V."/>
            <person name="Hibbett D.S."/>
            <person name="Nagy L.G."/>
        </authorList>
    </citation>
    <scope>NUCLEOTIDE SEQUENCE [LARGE SCALE GENOMIC DNA]</scope>
    <source>
        <strain evidence="7 8">SZMC22713</strain>
    </source>
</reference>
<dbReference type="AlphaFoldDB" id="A0A4Y7PTE3"/>
<dbReference type="InterPro" id="IPR036864">
    <property type="entry name" value="Zn2-C6_fun-type_DNA-bd_sf"/>
</dbReference>
<dbReference type="Pfam" id="PF00172">
    <property type="entry name" value="Zn_clus"/>
    <property type="match status" value="1"/>
</dbReference>
<accession>A0A4Y7PTE3</accession>
<evidence type="ECO:0000313" key="7">
    <source>
        <dbReference type="EMBL" id="TDL18673.1"/>
    </source>
</evidence>
<dbReference type="PANTHER" id="PTHR47338:SF29">
    <property type="entry name" value="ZN(2)-C6 FUNGAL-TYPE DOMAIN-CONTAINING PROTEIN"/>
    <property type="match status" value="1"/>
</dbReference>
<evidence type="ECO:0000313" key="8">
    <source>
        <dbReference type="Proteomes" id="UP000294933"/>
    </source>
</evidence>
<dbReference type="OrthoDB" id="2309723at2759"/>
<dbReference type="CDD" id="cd12148">
    <property type="entry name" value="fungal_TF_MHR"/>
    <property type="match status" value="1"/>
</dbReference>
<feature type="domain" description="Zn(2)-C6 fungal-type" evidence="6">
    <location>
        <begin position="23"/>
        <end position="55"/>
    </location>
</feature>
<keyword evidence="3" id="KW-0805">Transcription regulation</keyword>
<keyword evidence="8" id="KW-1185">Reference proteome</keyword>
<protein>
    <recommendedName>
        <fullName evidence="6">Zn(2)-C6 fungal-type domain-containing protein</fullName>
    </recommendedName>
</protein>
<dbReference type="GO" id="GO:0005634">
    <property type="term" value="C:nucleus"/>
    <property type="evidence" value="ECO:0007669"/>
    <property type="project" value="UniProtKB-SubCell"/>
</dbReference>
<evidence type="ECO:0000256" key="5">
    <source>
        <dbReference type="ARBA" id="ARBA00023242"/>
    </source>
</evidence>
<organism evidence="7 8">
    <name type="scientific">Rickenella mellea</name>
    <dbReference type="NCBI Taxonomy" id="50990"/>
    <lineage>
        <taxon>Eukaryota</taxon>
        <taxon>Fungi</taxon>
        <taxon>Dikarya</taxon>
        <taxon>Basidiomycota</taxon>
        <taxon>Agaricomycotina</taxon>
        <taxon>Agaricomycetes</taxon>
        <taxon>Hymenochaetales</taxon>
        <taxon>Rickenellaceae</taxon>
        <taxon>Rickenella</taxon>
    </lineage>
</organism>
<dbReference type="SMART" id="SM00066">
    <property type="entry name" value="GAL4"/>
    <property type="match status" value="1"/>
</dbReference>
<dbReference type="EMBL" id="ML170205">
    <property type="protein sequence ID" value="TDL18673.1"/>
    <property type="molecule type" value="Genomic_DNA"/>
</dbReference>
<dbReference type="InterPro" id="IPR001138">
    <property type="entry name" value="Zn2Cys6_DnaBD"/>
</dbReference>
<keyword evidence="4" id="KW-0804">Transcription</keyword>
<comment type="subcellular location">
    <subcellularLocation>
        <location evidence="1">Nucleus</location>
    </subcellularLocation>
</comment>
<evidence type="ECO:0000256" key="4">
    <source>
        <dbReference type="ARBA" id="ARBA00023163"/>
    </source>
</evidence>
<proteinExistence type="predicted"/>
<dbReference type="PANTHER" id="PTHR47338">
    <property type="entry name" value="ZN(II)2CYS6 TRANSCRIPTION FACTOR (EUROFUNG)-RELATED"/>
    <property type="match status" value="1"/>
</dbReference>
<evidence type="ECO:0000256" key="2">
    <source>
        <dbReference type="ARBA" id="ARBA00022723"/>
    </source>
</evidence>
<dbReference type="Proteomes" id="UP000294933">
    <property type="component" value="Unassembled WGS sequence"/>
</dbReference>
<dbReference type="PROSITE" id="PS00463">
    <property type="entry name" value="ZN2_CY6_FUNGAL_1"/>
    <property type="match status" value="1"/>
</dbReference>
<sequence length="563" mass="61889">MEGHLGGKMSSFSQREPRLRAMSCLHCRRRKIKCDSNRPACSSCVRDGKSNECLYDDSDASETFELYRMLEQLEKRWRDLNASRSAAAQESPQATQECIHDAIRIPENGGTGVLPTTGNETGALSDEPPIALSKYLVDAFMPHAEQCGLSVPTDNFKARINGSPPDPNLHPALKNSVWLWGCHFARDPRTEPHKATFLRRSLENLHDLLFQTDKVLQAIQTECLLSSYFLAHGRRLEGIHHINSAALLTVIAGFHQLVVPSITGHSHHGSNEILAFNEKLHAFWNTFVLERCWNALNGFPSQQWSSQDPRTVILSPWPSDSVTPHLLPPVITPQPSRAQHTRRSATTGAIGGQAAPIAPVENFLASNNGSRAYAMAELRAKCGALMEHAVSIEGGRDHRAPMPDVYQRQFSKCQSIITGFCGSLPPLPQGGNRESSFAMGTVFTTHAMAHAAMMRLHCCLAQQVISSHGKCLDEAREIAGALRLLNKEDFNFLEATIGACWAMAAAVFIRDLEITANVPRAPNRANVTVALDLTTSAMVTLGKIFPVVAQQAQTITAMRTRIL</sequence>
<gene>
    <name evidence="7" type="ORF">BD410DRAFT_491282</name>
</gene>
<dbReference type="InterPro" id="IPR050815">
    <property type="entry name" value="TF_fung"/>
</dbReference>
<dbReference type="GO" id="GO:0000981">
    <property type="term" value="F:DNA-binding transcription factor activity, RNA polymerase II-specific"/>
    <property type="evidence" value="ECO:0007669"/>
    <property type="project" value="InterPro"/>
</dbReference>
<keyword evidence="2" id="KW-0479">Metal-binding</keyword>
<dbReference type="PROSITE" id="PS50048">
    <property type="entry name" value="ZN2_CY6_FUNGAL_2"/>
    <property type="match status" value="1"/>
</dbReference>
<dbReference type="CDD" id="cd00067">
    <property type="entry name" value="GAL4"/>
    <property type="match status" value="1"/>
</dbReference>
<evidence type="ECO:0000259" key="6">
    <source>
        <dbReference type="PROSITE" id="PS50048"/>
    </source>
</evidence>